<protein>
    <submittedName>
        <fullName evidence="1">Uncharacterized protein</fullName>
    </submittedName>
</protein>
<reference evidence="1" key="2">
    <citation type="journal article" date="2024" name="Plant">
        <title>Genomic evolution and insights into agronomic trait innovations of Sesamum species.</title>
        <authorList>
            <person name="Miao H."/>
            <person name="Wang L."/>
            <person name="Qu L."/>
            <person name="Liu H."/>
            <person name="Sun Y."/>
            <person name="Le M."/>
            <person name="Wang Q."/>
            <person name="Wei S."/>
            <person name="Zheng Y."/>
            <person name="Lin W."/>
            <person name="Duan Y."/>
            <person name="Cao H."/>
            <person name="Xiong S."/>
            <person name="Wang X."/>
            <person name="Wei L."/>
            <person name="Li C."/>
            <person name="Ma Q."/>
            <person name="Ju M."/>
            <person name="Zhao R."/>
            <person name="Li G."/>
            <person name="Mu C."/>
            <person name="Tian Q."/>
            <person name="Mei H."/>
            <person name="Zhang T."/>
            <person name="Gao T."/>
            <person name="Zhang H."/>
        </authorList>
    </citation>
    <scope>NUCLEOTIDE SEQUENCE</scope>
    <source>
        <strain evidence="1">G02</strain>
    </source>
</reference>
<gene>
    <name evidence="1" type="ORF">Sradi_4546600</name>
</gene>
<name>A0AAW2NBH1_SESRA</name>
<comment type="caution">
    <text evidence="1">The sequence shown here is derived from an EMBL/GenBank/DDBJ whole genome shotgun (WGS) entry which is preliminary data.</text>
</comment>
<sequence length="71" mass="7693">MTLYADGISTTMNLSKHVFHKGVVLTGVISCSLDEPPPSEIVQGSVYRLEGCISQLHLVISLSEEYVGRAD</sequence>
<accession>A0AAW2NBH1</accession>
<reference evidence="1" key="1">
    <citation type="submission" date="2020-06" db="EMBL/GenBank/DDBJ databases">
        <authorList>
            <person name="Li T."/>
            <person name="Hu X."/>
            <person name="Zhang T."/>
            <person name="Song X."/>
            <person name="Zhang H."/>
            <person name="Dai N."/>
            <person name="Sheng W."/>
            <person name="Hou X."/>
            <person name="Wei L."/>
        </authorList>
    </citation>
    <scope>NUCLEOTIDE SEQUENCE</scope>
    <source>
        <strain evidence="1">G02</strain>
        <tissue evidence="1">Leaf</tissue>
    </source>
</reference>
<dbReference type="AlphaFoldDB" id="A0AAW2NBH1"/>
<organism evidence="1">
    <name type="scientific">Sesamum radiatum</name>
    <name type="common">Black benniseed</name>
    <dbReference type="NCBI Taxonomy" id="300843"/>
    <lineage>
        <taxon>Eukaryota</taxon>
        <taxon>Viridiplantae</taxon>
        <taxon>Streptophyta</taxon>
        <taxon>Embryophyta</taxon>
        <taxon>Tracheophyta</taxon>
        <taxon>Spermatophyta</taxon>
        <taxon>Magnoliopsida</taxon>
        <taxon>eudicotyledons</taxon>
        <taxon>Gunneridae</taxon>
        <taxon>Pentapetalae</taxon>
        <taxon>asterids</taxon>
        <taxon>lamiids</taxon>
        <taxon>Lamiales</taxon>
        <taxon>Pedaliaceae</taxon>
        <taxon>Sesamum</taxon>
    </lineage>
</organism>
<dbReference type="EMBL" id="JACGWJ010000020">
    <property type="protein sequence ID" value="KAL0340298.1"/>
    <property type="molecule type" value="Genomic_DNA"/>
</dbReference>
<proteinExistence type="predicted"/>
<evidence type="ECO:0000313" key="1">
    <source>
        <dbReference type="EMBL" id="KAL0340298.1"/>
    </source>
</evidence>